<accession>A0ACB9ZQQ6</accession>
<organism evidence="1 2">
    <name type="scientific">Catharanthus roseus</name>
    <name type="common">Madagascar periwinkle</name>
    <name type="synonym">Vinca rosea</name>
    <dbReference type="NCBI Taxonomy" id="4058"/>
    <lineage>
        <taxon>Eukaryota</taxon>
        <taxon>Viridiplantae</taxon>
        <taxon>Streptophyta</taxon>
        <taxon>Embryophyta</taxon>
        <taxon>Tracheophyta</taxon>
        <taxon>Spermatophyta</taxon>
        <taxon>Magnoliopsida</taxon>
        <taxon>eudicotyledons</taxon>
        <taxon>Gunneridae</taxon>
        <taxon>Pentapetalae</taxon>
        <taxon>asterids</taxon>
        <taxon>lamiids</taxon>
        <taxon>Gentianales</taxon>
        <taxon>Apocynaceae</taxon>
        <taxon>Rauvolfioideae</taxon>
        <taxon>Vinceae</taxon>
        <taxon>Catharanthinae</taxon>
        <taxon>Catharanthus</taxon>
    </lineage>
</organism>
<comment type="caution">
    <text evidence="1">The sequence shown here is derived from an EMBL/GenBank/DDBJ whole genome shotgun (WGS) entry which is preliminary data.</text>
</comment>
<evidence type="ECO:0000313" key="2">
    <source>
        <dbReference type="Proteomes" id="UP001060085"/>
    </source>
</evidence>
<protein>
    <submittedName>
        <fullName evidence="1">Uncharacterized protein</fullName>
    </submittedName>
</protein>
<evidence type="ECO:0000313" key="1">
    <source>
        <dbReference type="EMBL" id="KAI5648760.1"/>
    </source>
</evidence>
<proteinExistence type="predicted"/>
<dbReference type="Proteomes" id="UP001060085">
    <property type="component" value="Linkage Group LG08"/>
</dbReference>
<reference evidence="2" key="1">
    <citation type="journal article" date="2023" name="Nat. Plants">
        <title>Single-cell RNA sequencing provides a high-resolution roadmap for understanding the multicellular compartmentation of specialized metabolism.</title>
        <authorList>
            <person name="Sun S."/>
            <person name="Shen X."/>
            <person name="Li Y."/>
            <person name="Li Y."/>
            <person name="Wang S."/>
            <person name="Li R."/>
            <person name="Zhang H."/>
            <person name="Shen G."/>
            <person name="Guo B."/>
            <person name="Wei J."/>
            <person name="Xu J."/>
            <person name="St-Pierre B."/>
            <person name="Chen S."/>
            <person name="Sun C."/>
        </authorList>
    </citation>
    <scope>NUCLEOTIDE SEQUENCE [LARGE SCALE GENOMIC DNA]</scope>
</reference>
<name>A0ACB9ZQQ6_CATRO</name>
<dbReference type="EMBL" id="CM044708">
    <property type="protein sequence ID" value="KAI5648760.1"/>
    <property type="molecule type" value="Genomic_DNA"/>
</dbReference>
<keyword evidence="2" id="KW-1185">Reference proteome</keyword>
<gene>
    <name evidence="1" type="ORF">M9H77_34765</name>
</gene>
<sequence length="281" mass="32594">MVKVKNANVGREENYDKGGSSRVGRTRKRKGKKVASEVRLPERFISVEAVAKFEEWTRKRRKIALGHRVDLSDMEDLRNYLQKEKFLTRHDDRNVNKLDAYGKLLHHMISNIIIPNVGHKSSIINMNFGFMAVKHMAATQTSSTKCLTYGCFLTKVFQYFVLHLVGIGDHIGIGKIYNKHTFRRMEFSKNEEGMLVIGGQEDDDESDEEEEEEEYEGQDAMNVDEEVSEEELEEETFRREIRQKKRQERVEKGQSSRGMSQLMEIITSMQASMNSRFDAPD</sequence>